<feature type="signal peptide" evidence="1">
    <location>
        <begin position="1"/>
        <end position="16"/>
    </location>
</feature>
<accession>A0AAV3QJM2</accession>
<sequence>MLVGLFLFFSVYQIEPYDFYASVRDVSPPGVFHPFYQHALEDSDCSIYQHALELDGELGMDRAMVDRLRKQLQELPLTWWPLNTFPKNKPWTSKGQKKGGALTFRGLKRGGLLLSMQPRSLEGRWTTGS</sequence>
<name>A0AAV3QJM2_LITER</name>
<dbReference type="EMBL" id="BAABME010004675">
    <property type="protein sequence ID" value="GAA0163176.1"/>
    <property type="molecule type" value="Genomic_DNA"/>
</dbReference>
<organism evidence="2 3">
    <name type="scientific">Lithospermum erythrorhizon</name>
    <name type="common">Purple gromwell</name>
    <name type="synonym">Lithospermum officinale var. erythrorhizon</name>
    <dbReference type="NCBI Taxonomy" id="34254"/>
    <lineage>
        <taxon>Eukaryota</taxon>
        <taxon>Viridiplantae</taxon>
        <taxon>Streptophyta</taxon>
        <taxon>Embryophyta</taxon>
        <taxon>Tracheophyta</taxon>
        <taxon>Spermatophyta</taxon>
        <taxon>Magnoliopsida</taxon>
        <taxon>eudicotyledons</taxon>
        <taxon>Gunneridae</taxon>
        <taxon>Pentapetalae</taxon>
        <taxon>asterids</taxon>
        <taxon>lamiids</taxon>
        <taxon>Boraginales</taxon>
        <taxon>Boraginaceae</taxon>
        <taxon>Boraginoideae</taxon>
        <taxon>Lithospermeae</taxon>
        <taxon>Lithospermum</taxon>
    </lineage>
</organism>
<evidence type="ECO:0000256" key="1">
    <source>
        <dbReference type="SAM" id="SignalP"/>
    </source>
</evidence>
<dbReference type="AlphaFoldDB" id="A0AAV3QJM2"/>
<comment type="caution">
    <text evidence="2">The sequence shown here is derived from an EMBL/GenBank/DDBJ whole genome shotgun (WGS) entry which is preliminary data.</text>
</comment>
<keyword evidence="3" id="KW-1185">Reference proteome</keyword>
<dbReference type="Proteomes" id="UP001454036">
    <property type="component" value="Unassembled WGS sequence"/>
</dbReference>
<evidence type="ECO:0000313" key="2">
    <source>
        <dbReference type="EMBL" id="GAA0163176.1"/>
    </source>
</evidence>
<evidence type="ECO:0000313" key="3">
    <source>
        <dbReference type="Proteomes" id="UP001454036"/>
    </source>
</evidence>
<reference evidence="2 3" key="1">
    <citation type="submission" date="2024-01" db="EMBL/GenBank/DDBJ databases">
        <title>The complete chloroplast genome sequence of Lithospermum erythrorhizon: insights into the phylogenetic relationship among Boraginaceae species and the maternal lineages of purple gromwells.</title>
        <authorList>
            <person name="Okada T."/>
            <person name="Watanabe K."/>
        </authorList>
    </citation>
    <scope>NUCLEOTIDE SEQUENCE [LARGE SCALE GENOMIC DNA]</scope>
</reference>
<gene>
    <name evidence="2" type="ORF">LIER_19107</name>
</gene>
<keyword evidence="1" id="KW-0732">Signal</keyword>
<proteinExistence type="predicted"/>
<feature type="chain" id="PRO_5043808529" evidence="1">
    <location>
        <begin position="17"/>
        <end position="129"/>
    </location>
</feature>
<protein>
    <submittedName>
        <fullName evidence="2">Uncharacterized protein</fullName>
    </submittedName>
</protein>